<evidence type="ECO:0000313" key="11">
    <source>
        <dbReference type="EMBL" id="SPP89426.1"/>
    </source>
</evidence>
<dbReference type="Pfam" id="PF00412">
    <property type="entry name" value="LIM"/>
    <property type="match status" value="3"/>
</dbReference>
<dbReference type="PROSITE" id="PS00478">
    <property type="entry name" value="LIM_DOMAIN_1"/>
    <property type="match status" value="2"/>
</dbReference>
<dbReference type="OMA" id="VCAGPCK"/>
<evidence type="ECO:0000256" key="2">
    <source>
        <dbReference type="ARBA" id="ARBA00022490"/>
    </source>
</evidence>
<dbReference type="PROSITE" id="PS50023">
    <property type="entry name" value="LIM_DOMAIN_2"/>
    <property type="match status" value="2"/>
</dbReference>
<keyword evidence="2" id="KW-0963">Cytoplasm</keyword>
<evidence type="ECO:0000256" key="8">
    <source>
        <dbReference type="ARBA" id="ARBA00037833"/>
    </source>
</evidence>
<keyword evidence="3 9" id="KW-0479">Metal-binding</keyword>
<keyword evidence="7 9" id="KW-0440">LIM domain</keyword>
<dbReference type="CDD" id="cd08368">
    <property type="entry name" value="LIM"/>
    <property type="match status" value="1"/>
</dbReference>
<dbReference type="GO" id="GO:0046872">
    <property type="term" value="F:metal ion binding"/>
    <property type="evidence" value="ECO:0007669"/>
    <property type="project" value="UniProtKB-KW"/>
</dbReference>
<dbReference type="Gene3D" id="2.10.110.10">
    <property type="entry name" value="Cysteine Rich Protein"/>
    <property type="match status" value="3"/>
</dbReference>
<dbReference type="GO" id="GO:0005634">
    <property type="term" value="C:nucleus"/>
    <property type="evidence" value="ECO:0007669"/>
    <property type="project" value="TreeGrafter"/>
</dbReference>
<dbReference type="FunFam" id="2.10.110.10:FF:000009">
    <property type="entry name" value="Paxillin isoform 1"/>
    <property type="match status" value="1"/>
</dbReference>
<accession>A0A3B0KUC8</accession>
<dbReference type="FunFam" id="2.10.110.10:FF:000005">
    <property type="entry name" value="Testin isoform 1"/>
    <property type="match status" value="1"/>
</dbReference>
<keyword evidence="6" id="KW-0965">Cell junction</keyword>
<evidence type="ECO:0000256" key="4">
    <source>
        <dbReference type="ARBA" id="ARBA00022737"/>
    </source>
</evidence>
<dbReference type="STRING" id="7266.A0A3B0KUC8"/>
<proteinExistence type="predicted"/>
<evidence type="ECO:0000256" key="5">
    <source>
        <dbReference type="ARBA" id="ARBA00022833"/>
    </source>
</evidence>
<dbReference type="GO" id="GO:0055120">
    <property type="term" value="C:striated muscle dense body"/>
    <property type="evidence" value="ECO:0007669"/>
    <property type="project" value="UniProtKB-ARBA"/>
</dbReference>
<gene>
    <name evidence="11" type="ORF">DGUA_6G019551</name>
</gene>
<evidence type="ECO:0000259" key="10">
    <source>
        <dbReference type="PROSITE" id="PS50023"/>
    </source>
</evidence>
<dbReference type="PANTHER" id="PTHR24205:SF16">
    <property type="entry name" value="GH01042P-RELATED"/>
    <property type="match status" value="1"/>
</dbReference>
<dbReference type="OrthoDB" id="1112565at2759"/>
<dbReference type="GO" id="GO:0030018">
    <property type="term" value="C:Z disc"/>
    <property type="evidence" value="ECO:0007669"/>
    <property type="project" value="TreeGrafter"/>
</dbReference>
<name>A0A3B0KUC8_DROGU</name>
<dbReference type="AlphaFoldDB" id="A0A3B0KUC8"/>
<dbReference type="EMBL" id="OUUW01000021">
    <property type="protein sequence ID" value="SPP89426.1"/>
    <property type="molecule type" value="Genomic_DNA"/>
</dbReference>
<dbReference type="GO" id="GO:0003712">
    <property type="term" value="F:transcription coregulator activity"/>
    <property type="evidence" value="ECO:0007669"/>
    <property type="project" value="TreeGrafter"/>
</dbReference>
<evidence type="ECO:0000313" key="12">
    <source>
        <dbReference type="Proteomes" id="UP000268350"/>
    </source>
</evidence>
<dbReference type="PANTHER" id="PTHR24205">
    <property type="entry name" value="FOUR AND A HALF LIM DOMAINS PROTEIN"/>
    <property type="match status" value="1"/>
</dbReference>
<reference evidence="12" key="1">
    <citation type="submission" date="2018-01" db="EMBL/GenBank/DDBJ databases">
        <authorList>
            <person name="Alioto T."/>
            <person name="Alioto T."/>
        </authorList>
    </citation>
    <scope>NUCLEOTIDE SEQUENCE [LARGE SCALE GENOMIC DNA]</scope>
</reference>
<sequence>MSTPHSPQPPVYCHKCKQIIEQRIITALGQTWHPGHFACKDCEQPITDATFNIQDNEPVCTDCFVKNYSGTCFGCKQPIMERTIKAMEQSWHEECFLCNGPCKKPLAGTSFYERDGQPYCRVDYEQLFAIRCAGCDQPIIDNAIVALKAKWHRSCFKCKKCGTPITASTFAVEENQPMCKDCSG</sequence>
<evidence type="ECO:0000256" key="1">
    <source>
        <dbReference type="ARBA" id="ARBA00004282"/>
    </source>
</evidence>
<dbReference type="Proteomes" id="UP000268350">
    <property type="component" value="Unassembled WGS sequence"/>
</dbReference>
<keyword evidence="12" id="KW-1185">Reference proteome</keyword>
<dbReference type="FunFam" id="2.10.110.10:FF:000008">
    <property type="entry name" value="Paxillin isoform 1"/>
    <property type="match status" value="1"/>
</dbReference>
<feature type="domain" description="LIM zinc-binding" evidence="10">
    <location>
        <begin position="11"/>
        <end position="70"/>
    </location>
</feature>
<dbReference type="SUPFAM" id="SSF57716">
    <property type="entry name" value="Glucocorticoid receptor-like (DNA-binding domain)"/>
    <property type="match status" value="3"/>
</dbReference>
<comment type="subcellular location">
    <subcellularLocation>
        <location evidence="1">Cell junction</location>
    </subcellularLocation>
    <subcellularLocation>
        <location evidence="8">Cytoplasm</location>
        <location evidence="8">Myofibril</location>
        <location evidence="8">Sarcomere</location>
        <location evidence="8">M line</location>
    </subcellularLocation>
</comment>
<evidence type="ECO:0000256" key="3">
    <source>
        <dbReference type="ARBA" id="ARBA00022723"/>
    </source>
</evidence>
<dbReference type="SMART" id="SM00132">
    <property type="entry name" value="LIM"/>
    <property type="match status" value="3"/>
</dbReference>
<keyword evidence="4" id="KW-0677">Repeat</keyword>
<organism evidence="11 12">
    <name type="scientific">Drosophila guanche</name>
    <name type="common">Fruit fly</name>
    <dbReference type="NCBI Taxonomy" id="7266"/>
    <lineage>
        <taxon>Eukaryota</taxon>
        <taxon>Metazoa</taxon>
        <taxon>Ecdysozoa</taxon>
        <taxon>Arthropoda</taxon>
        <taxon>Hexapoda</taxon>
        <taxon>Insecta</taxon>
        <taxon>Pterygota</taxon>
        <taxon>Neoptera</taxon>
        <taxon>Endopterygota</taxon>
        <taxon>Diptera</taxon>
        <taxon>Brachycera</taxon>
        <taxon>Muscomorpha</taxon>
        <taxon>Ephydroidea</taxon>
        <taxon>Drosophilidae</taxon>
        <taxon>Drosophila</taxon>
        <taxon>Sophophora</taxon>
    </lineage>
</organism>
<protein>
    <submittedName>
        <fullName evidence="11">Blast:Transforming growth factor beta-1-induced transcript 1 protein</fullName>
    </submittedName>
</protein>
<dbReference type="GO" id="GO:0031430">
    <property type="term" value="C:M band"/>
    <property type="evidence" value="ECO:0007669"/>
    <property type="project" value="UniProtKB-SubCell"/>
</dbReference>
<evidence type="ECO:0000256" key="7">
    <source>
        <dbReference type="ARBA" id="ARBA00023038"/>
    </source>
</evidence>
<feature type="domain" description="LIM zinc-binding" evidence="10">
    <location>
        <begin position="130"/>
        <end position="184"/>
    </location>
</feature>
<evidence type="ECO:0000256" key="6">
    <source>
        <dbReference type="ARBA" id="ARBA00022949"/>
    </source>
</evidence>
<dbReference type="InterPro" id="IPR001781">
    <property type="entry name" value="Znf_LIM"/>
</dbReference>
<evidence type="ECO:0000256" key="9">
    <source>
        <dbReference type="PROSITE-ProRule" id="PRU00125"/>
    </source>
</evidence>
<keyword evidence="5 9" id="KW-0862">Zinc</keyword>
<dbReference type="GO" id="GO:0070161">
    <property type="term" value="C:anchoring junction"/>
    <property type="evidence" value="ECO:0007669"/>
    <property type="project" value="UniProtKB-SubCell"/>
</dbReference>